<gene>
    <name evidence="2" type="ORF">WDJ50_04250</name>
</gene>
<organism evidence="2">
    <name type="scientific">Deinococcus sp. VB142</name>
    <dbReference type="NCBI Taxonomy" id="3112952"/>
    <lineage>
        <taxon>Bacteria</taxon>
        <taxon>Thermotogati</taxon>
        <taxon>Deinococcota</taxon>
        <taxon>Deinococci</taxon>
        <taxon>Deinococcales</taxon>
        <taxon>Deinococcaceae</taxon>
        <taxon>Deinococcus</taxon>
    </lineage>
</organism>
<dbReference type="AlphaFoldDB" id="A0AAU6Q4Z5"/>
<evidence type="ECO:0000259" key="1">
    <source>
        <dbReference type="Pfam" id="PF24024"/>
    </source>
</evidence>
<sequence>MEKESDTVYILQHVHQFDGSEAITIIGTFSSYENACQAREQVSVTEEFEDHLDSLYIASYRLDKIHWQEWKFPTGRNSSQDYFAILHAHLSVPETGYEHWSEEFHVISALSLAEAQAKAQFYAYSQATEYCNESNQLVVVHPAKVVTVEPFLSTVCDGPIAQRPLNSPCQGETP</sequence>
<dbReference type="RefSeq" id="WP_339096567.1">
    <property type="nucleotide sequence ID" value="NZ_CP149782.1"/>
</dbReference>
<accession>A0AAU6Q4Z5</accession>
<dbReference type="InterPro" id="IPR055760">
    <property type="entry name" value="DUF7336"/>
</dbReference>
<name>A0AAU6Q4Z5_9DEIO</name>
<dbReference type="EMBL" id="CP149782">
    <property type="protein sequence ID" value="WYF45346.1"/>
    <property type="molecule type" value="Genomic_DNA"/>
</dbReference>
<reference evidence="2" key="1">
    <citation type="submission" date="2024-03" db="EMBL/GenBank/DDBJ databases">
        <title>Deinococcus weizhi sp. nov., isolated from human skin.</title>
        <authorList>
            <person name="Wei Z."/>
            <person name="Tian F."/>
            <person name="Yang C."/>
            <person name="Xin L.T."/>
            <person name="Wen Z.J."/>
            <person name="Lan K.C."/>
            <person name="Yu L."/>
            <person name="Zhe W."/>
            <person name="Dan F.D."/>
            <person name="Jun W."/>
            <person name="Rui Z."/>
            <person name="Yong X.J."/>
            <person name="Ting Y."/>
            <person name="Wei X."/>
            <person name="Xu Z.G."/>
            <person name="Xin Z."/>
            <person name="Dong F.G."/>
            <person name="Ni X.M."/>
            <person name="Zheng M.G."/>
            <person name="Chun Y."/>
            <person name="Qian W.X."/>
        </authorList>
    </citation>
    <scope>NUCLEOTIDE SEQUENCE</scope>
    <source>
        <strain evidence="2">VB142</strain>
    </source>
</reference>
<proteinExistence type="predicted"/>
<evidence type="ECO:0000313" key="2">
    <source>
        <dbReference type="EMBL" id="WYF45346.1"/>
    </source>
</evidence>
<dbReference type="Pfam" id="PF24024">
    <property type="entry name" value="DUF7336"/>
    <property type="match status" value="1"/>
</dbReference>
<feature type="domain" description="DUF7336" evidence="1">
    <location>
        <begin position="7"/>
        <end position="70"/>
    </location>
</feature>
<protein>
    <recommendedName>
        <fullName evidence="1">DUF7336 domain-containing protein</fullName>
    </recommendedName>
</protein>